<dbReference type="GO" id="GO:0022857">
    <property type="term" value="F:transmembrane transporter activity"/>
    <property type="evidence" value="ECO:0007669"/>
    <property type="project" value="InterPro"/>
</dbReference>
<evidence type="ECO:0000313" key="11">
    <source>
        <dbReference type="Proteomes" id="UP000027192"/>
    </source>
</evidence>
<feature type="transmembrane region" description="Helical" evidence="8">
    <location>
        <begin position="43"/>
        <end position="63"/>
    </location>
</feature>
<feature type="transmembrane region" description="Helical" evidence="8">
    <location>
        <begin position="12"/>
        <end position="31"/>
    </location>
</feature>
<evidence type="ECO:0000256" key="5">
    <source>
        <dbReference type="ARBA" id="ARBA00022692"/>
    </source>
</evidence>
<evidence type="ECO:0000259" key="9">
    <source>
        <dbReference type="PROSITE" id="PS50850"/>
    </source>
</evidence>
<dbReference type="GO" id="GO:0005886">
    <property type="term" value="C:plasma membrane"/>
    <property type="evidence" value="ECO:0007669"/>
    <property type="project" value="UniProtKB-SubCell"/>
</dbReference>
<comment type="similarity">
    <text evidence="2">Belongs to the major facilitator superfamily. EmrB family.</text>
</comment>
<feature type="transmembrane region" description="Helical" evidence="8">
    <location>
        <begin position="265"/>
        <end position="288"/>
    </location>
</feature>
<dbReference type="RefSeq" id="WP_036751569.1">
    <property type="nucleotide sequence ID" value="NZ_JAGSGC010000001.1"/>
</dbReference>
<dbReference type="InterPro" id="IPR036259">
    <property type="entry name" value="MFS_trans_sf"/>
</dbReference>
<dbReference type="Pfam" id="PF07690">
    <property type="entry name" value="MFS_1"/>
    <property type="match status" value="1"/>
</dbReference>
<evidence type="ECO:0000256" key="2">
    <source>
        <dbReference type="ARBA" id="ARBA00008537"/>
    </source>
</evidence>
<feature type="transmembrane region" description="Helical" evidence="8">
    <location>
        <begin position="400"/>
        <end position="421"/>
    </location>
</feature>
<evidence type="ECO:0000256" key="7">
    <source>
        <dbReference type="ARBA" id="ARBA00023136"/>
    </source>
</evidence>
<evidence type="ECO:0000313" key="10">
    <source>
        <dbReference type="EMBL" id="KDM91949.1"/>
    </source>
</evidence>
<evidence type="ECO:0000256" key="1">
    <source>
        <dbReference type="ARBA" id="ARBA00004651"/>
    </source>
</evidence>
<comment type="subcellular location">
    <subcellularLocation>
        <location evidence="1">Cell membrane</location>
        <topology evidence="1">Multi-pass membrane protein</topology>
    </subcellularLocation>
</comment>
<gene>
    <name evidence="10" type="ORF">EA58_09490</name>
</gene>
<dbReference type="CDD" id="cd17321">
    <property type="entry name" value="MFS_MMR_MDR_like"/>
    <property type="match status" value="1"/>
</dbReference>
<dbReference type="OrthoDB" id="9812221at2"/>
<feature type="transmembrane region" description="Helical" evidence="8">
    <location>
        <begin position="227"/>
        <end position="244"/>
    </location>
</feature>
<feature type="domain" description="Major facilitator superfamily (MFS) profile" evidence="9">
    <location>
        <begin position="9"/>
        <end position="495"/>
    </location>
</feature>
<dbReference type="STRING" id="1654360.EA58_09490"/>
<comment type="caution">
    <text evidence="10">The sequence shown here is derived from an EMBL/GenBank/DDBJ whole genome shotgun (WGS) entry which is preliminary data.</text>
</comment>
<keyword evidence="5 8" id="KW-0812">Transmembrane</keyword>
<dbReference type="Proteomes" id="UP000027192">
    <property type="component" value="Unassembled WGS sequence"/>
</dbReference>
<name>A0A066RNK6_9GAMM</name>
<dbReference type="EMBL" id="JMIB01000017">
    <property type="protein sequence ID" value="KDM91949.1"/>
    <property type="molecule type" value="Genomic_DNA"/>
</dbReference>
<dbReference type="PANTHER" id="PTHR42718">
    <property type="entry name" value="MAJOR FACILITATOR SUPERFAMILY MULTIDRUG TRANSPORTER MFSC"/>
    <property type="match status" value="1"/>
</dbReference>
<dbReference type="PROSITE" id="PS50850">
    <property type="entry name" value="MFS"/>
    <property type="match status" value="1"/>
</dbReference>
<feature type="transmembrane region" description="Helical" evidence="8">
    <location>
        <begin position="197"/>
        <end position="215"/>
    </location>
</feature>
<keyword evidence="6 8" id="KW-1133">Transmembrane helix</keyword>
<feature type="transmembrane region" description="Helical" evidence="8">
    <location>
        <begin position="138"/>
        <end position="160"/>
    </location>
</feature>
<dbReference type="InterPro" id="IPR011701">
    <property type="entry name" value="MFS"/>
</dbReference>
<accession>A0A066RNK6</accession>
<dbReference type="SUPFAM" id="SSF103473">
    <property type="entry name" value="MFS general substrate transporter"/>
    <property type="match status" value="1"/>
</dbReference>
<keyword evidence="4" id="KW-1003">Cell membrane</keyword>
<protein>
    <submittedName>
        <fullName evidence="10">DSBA oxidoreductase</fullName>
    </submittedName>
</protein>
<evidence type="ECO:0000256" key="4">
    <source>
        <dbReference type="ARBA" id="ARBA00022475"/>
    </source>
</evidence>
<feature type="transmembrane region" description="Helical" evidence="8">
    <location>
        <begin position="166"/>
        <end position="185"/>
    </location>
</feature>
<keyword evidence="3" id="KW-0813">Transport</keyword>
<keyword evidence="7 8" id="KW-0472">Membrane</keyword>
<keyword evidence="11" id="KW-1185">Reference proteome</keyword>
<evidence type="ECO:0000256" key="8">
    <source>
        <dbReference type="SAM" id="Phobius"/>
    </source>
</evidence>
<dbReference type="InterPro" id="IPR004638">
    <property type="entry name" value="EmrB-like"/>
</dbReference>
<reference evidence="10 11" key="1">
    <citation type="submission" date="2014-04" db="EMBL/GenBank/DDBJ databases">
        <title>Draft genome sequence of Photobacterium halotolerans S2753: a solonamide, ngercheumicin and holomycin producer.</title>
        <authorList>
            <person name="Machado H.R."/>
            <person name="Gram L."/>
        </authorList>
    </citation>
    <scope>NUCLEOTIDE SEQUENCE [LARGE SCALE GENOMIC DNA]</scope>
    <source>
        <strain evidence="10 11">S2753</strain>
    </source>
</reference>
<dbReference type="Gene3D" id="1.20.1720.10">
    <property type="entry name" value="Multidrug resistance protein D"/>
    <property type="match status" value="1"/>
</dbReference>
<sequence length="507" mass="53495">MQKYRIHALVAAAYLGTFLSTLDISIVNVALPTLQSALQTDLAGLQWVVNIYAIALSAVMLSAGPLGDRYGHKRVWLGSVLLFVVGSLICAVAGRLETLLWGRGIQGIAGALLIPGAMPILTLAFSEPHQRARAIGGWSAFSALALISGPLVGGLLVEQYGWESVFLVNVPFGILALLLGAWGISERKHPEQAAFDPLGQVLSMLWLGMLSYSLIKIGDQGAMFDEVLVPLSLAAVGLCAFIWVECRVRRPLLPLVLFRYRALALANVASFVLGFASYSSLFFLSIFLQQVQGNTPAQTGWKLMPQFAVMAVTSLLFGRLAARFSLQFLMVSGYALIGVALCSMATFTPVTTDGVIVAVFVVLGLGAGLSVPATGMMVMGGTPPEYSGIASATMNALRQTGMTLGIAFLGSIMSLCAVHQLTLAGKEAGFANAATMAQRAVTDNIFPGQSNGLFERYSSLYQSAMADSFGLVMLGAGTLCLIVSGLLLVFGAKGAISTPEAIPENQQ</sequence>
<organism evidence="10 11">
    <name type="scientific">Photobacterium galatheae</name>
    <dbReference type="NCBI Taxonomy" id="1654360"/>
    <lineage>
        <taxon>Bacteria</taxon>
        <taxon>Pseudomonadati</taxon>
        <taxon>Pseudomonadota</taxon>
        <taxon>Gammaproteobacteria</taxon>
        <taxon>Vibrionales</taxon>
        <taxon>Vibrionaceae</taxon>
        <taxon>Photobacterium</taxon>
    </lineage>
</organism>
<feature type="transmembrane region" description="Helical" evidence="8">
    <location>
        <begin position="354"/>
        <end position="379"/>
    </location>
</feature>
<feature type="transmembrane region" description="Helical" evidence="8">
    <location>
        <begin position="108"/>
        <end position="126"/>
    </location>
</feature>
<proteinExistence type="inferred from homology"/>
<evidence type="ECO:0000256" key="6">
    <source>
        <dbReference type="ARBA" id="ARBA00022989"/>
    </source>
</evidence>
<feature type="transmembrane region" description="Helical" evidence="8">
    <location>
        <begin position="469"/>
        <end position="490"/>
    </location>
</feature>
<dbReference type="NCBIfam" id="TIGR00711">
    <property type="entry name" value="efflux_EmrB"/>
    <property type="match status" value="1"/>
</dbReference>
<feature type="transmembrane region" description="Helical" evidence="8">
    <location>
        <begin position="303"/>
        <end position="321"/>
    </location>
</feature>
<dbReference type="Gene3D" id="1.20.1250.20">
    <property type="entry name" value="MFS general substrate transporter like domains"/>
    <property type="match status" value="1"/>
</dbReference>
<feature type="transmembrane region" description="Helical" evidence="8">
    <location>
        <begin position="75"/>
        <end position="96"/>
    </location>
</feature>
<dbReference type="AlphaFoldDB" id="A0A066RNK6"/>
<feature type="transmembrane region" description="Helical" evidence="8">
    <location>
        <begin position="328"/>
        <end position="348"/>
    </location>
</feature>
<dbReference type="InterPro" id="IPR020846">
    <property type="entry name" value="MFS_dom"/>
</dbReference>
<dbReference type="PANTHER" id="PTHR42718:SF9">
    <property type="entry name" value="MAJOR FACILITATOR SUPERFAMILY MULTIDRUG TRANSPORTER MFSC"/>
    <property type="match status" value="1"/>
</dbReference>
<evidence type="ECO:0000256" key="3">
    <source>
        <dbReference type="ARBA" id="ARBA00022448"/>
    </source>
</evidence>